<dbReference type="PANTHER" id="PTHR11669">
    <property type="entry name" value="REPLICATION FACTOR C / DNA POLYMERASE III GAMMA-TAU SUBUNIT"/>
    <property type="match status" value="1"/>
</dbReference>
<evidence type="ECO:0000313" key="1">
    <source>
        <dbReference type="EMBL" id="CUP83223.1"/>
    </source>
</evidence>
<dbReference type="EMBL" id="CZBE01000013">
    <property type="protein sequence ID" value="CUP83223.1"/>
    <property type="molecule type" value="Genomic_DNA"/>
</dbReference>
<proteinExistence type="predicted"/>
<name>A0A174RCR7_9FIRM</name>
<dbReference type="SUPFAM" id="SSF52540">
    <property type="entry name" value="P-loop containing nucleoside triphosphate hydrolases"/>
    <property type="match status" value="1"/>
</dbReference>
<sequence>MQKLLYNRRAGAVLSGLAAGGRFPHALLLEGPAGCGKKTAAALIAQERLCTGAPRPCGVCSGCIKVEKGVHPDVRFYTVPEGKKEFPVELARDIRQDAYIAPNEGACKVYIVDQAHTMNASAQNALLKIIEEPPAGVYFILLCENRAQMLPTILSRVVSVELETPSPDECAAALASLEPDVPEEQRRAAAAGAAGNIGQARALLKTAKPSKAAADARLLREALVFGDRYTALRILAAYDKDRAALGQTLALLREGFAQVALGRETDARFSNRVSPGQAVAAAQIVQTARLRAERNTGVPLLCACMVEQIKSTLG</sequence>
<dbReference type="EC" id="2.7.7.7" evidence="1"/>
<dbReference type="GO" id="GO:0003887">
    <property type="term" value="F:DNA-directed DNA polymerase activity"/>
    <property type="evidence" value="ECO:0007669"/>
    <property type="project" value="UniProtKB-EC"/>
</dbReference>
<keyword evidence="1" id="KW-0548">Nucleotidyltransferase</keyword>
<dbReference type="Gene3D" id="3.40.50.300">
    <property type="entry name" value="P-loop containing nucleotide triphosphate hydrolases"/>
    <property type="match status" value="1"/>
</dbReference>
<keyword evidence="1" id="KW-0808">Transferase</keyword>
<dbReference type="CDD" id="cd00009">
    <property type="entry name" value="AAA"/>
    <property type="match status" value="1"/>
</dbReference>
<dbReference type="Pfam" id="PF13177">
    <property type="entry name" value="DNA_pol3_delta2"/>
    <property type="match status" value="1"/>
</dbReference>
<dbReference type="InterPro" id="IPR050238">
    <property type="entry name" value="DNA_Rep/Repair_Clamp_Loader"/>
</dbReference>
<dbReference type="InterPro" id="IPR027417">
    <property type="entry name" value="P-loop_NTPase"/>
</dbReference>
<dbReference type="RefSeq" id="WP_055245340.1">
    <property type="nucleotide sequence ID" value="NZ_CABIWA010000029.1"/>
</dbReference>
<dbReference type="Proteomes" id="UP000095765">
    <property type="component" value="Unassembled WGS sequence"/>
</dbReference>
<accession>A0A174RCR7</accession>
<dbReference type="OrthoDB" id="9810148at2"/>
<dbReference type="PANTHER" id="PTHR11669:SF8">
    <property type="entry name" value="DNA POLYMERASE III SUBUNIT DELTA"/>
    <property type="match status" value="1"/>
</dbReference>
<evidence type="ECO:0000313" key="2">
    <source>
        <dbReference type="Proteomes" id="UP000095765"/>
    </source>
</evidence>
<dbReference type="GO" id="GO:0006261">
    <property type="term" value="P:DNA-templated DNA replication"/>
    <property type="evidence" value="ECO:0007669"/>
    <property type="project" value="TreeGrafter"/>
</dbReference>
<organism evidence="1 2">
    <name type="scientific">Anaerotruncus colihominis</name>
    <dbReference type="NCBI Taxonomy" id="169435"/>
    <lineage>
        <taxon>Bacteria</taxon>
        <taxon>Bacillati</taxon>
        <taxon>Bacillota</taxon>
        <taxon>Clostridia</taxon>
        <taxon>Eubacteriales</taxon>
        <taxon>Oscillospiraceae</taxon>
        <taxon>Anaerotruncus</taxon>
    </lineage>
</organism>
<reference evidence="1 2" key="1">
    <citation type="submission" date="2015-09" db="EMBL/GenBank/DDBJ databases">
        <authorList>
            <consortium name="Pathogen Informatics"/>
        </authorList>
    </citation>
    <scope>NUCLEOTIDE SEQUENCE [LARGE SCALE GENOMIC DNA]</scope>
    <source>
        <strain evidence="1 2">2789STDY5834939</strain>
    </source>
</reference>
<dbReference type="AlphaFoldDB" id="A0A174RCR7"/>
<dbReference type="GeneID" id="72463793"/>
<protein>
    <submittedName>
        <fullName evidence="1">DNA polymerase III subunit tau</fullName>
        <ecNumber evidence="1">2.7.7.7</ecNumber>
    </submittedName>
</protein>
<gene>
    <name evidence="1" type="primary">dnaX_2</name>
    <name evidence="1" type="ORF">ERS852551_02101</name>
</gene>